<dbReference type="KEGG" id="vin:AKJ08_1431"/>
<proteinExistence type="predicted"/>
<feature type="chain" id="PRO_5005465426" description="Lipoprotein" evidence="1">
    <location>
        <begin position="23"/>
        <end position="195"/>
    </location>
</feature>
<evidence type="ECO:0000313" key="3">
    <source>
        <dbReference type="Proteomes" id="UP000055590"/>
    </source>
</evidence>
<dbReference type="STRING" id="1391653.AKJ08_1431"/>
<organism evidence="2 3">
    <name type="scientific">Vulgatibacter incomptus</name>
    <dbReference type="NCBI Taxonomy" id="1391653"/>
    <lineage>
        <taxon>Bacteria</taxon>
        <taxon>Pseudomonadati</taxon>
        <taxon>Myxococcota</taxon>
        <taxon>Myxococcia</taxon>
        <taxon>Myxococcales</taxon>
        <taxon>Cystobacterineae</taxon>
        <taxon>Vulgatibacteraceae</taxon>
        <taxon>Vulgatibacter</taxon>
    </lineage>
</organism>
<evidence type="ECO:0008006" key="4">
    <source>
        <dbReference type="Google" id="ProtNLM"/>
    </source>
</evidence>
<dbReference type="RefSeq" id="WP_050725415.1">
    <property type="nucleotide sequence ID" value="NZ_CP012332.1"/>
</dbReference>
<protein>
    <recommendedName>
        <fullName evidence="4">Lipoprotein</fullName>
    </recommendedName>
</protein>
<dbReference type="Proteomes" id="UP000055590">
    <property type="component" value="Chromosome"/>
</dbReference>
<sequence length="195" mass="21372">MRKSAVLALALGLIVHAAPALAAKKRGPGKPTPARTAENCKELEGDKLEACKVVGAYLDLWKLQKWADLKKLTHPMTTDEIATAKKNLGEERHAMAPWYWAKDTYLLTDWKLENVEDAALGTVVINTTEKSYRVEEDGIEEGEEASYLVGKKQGKWFVVDRRGGGGGFDATSIKIGKKGFFDEPAEKPATSDAKP</sequence>
<reference evidence="2 3" key="1">
    <citation type="submission" date="2015-08" db="EMBL/GenBank/DDBJ databases">
        <authorList>
            <person name="Babu N.S."/>
            <person name="Beckwith C.J."/>
            <person name="Beseler K.G."/>
            <person name="Brison A."/>
            <person name="Carone J.V."/>
            <person name="Caskin T.P."/>
            <person name="Diamond M."/>
            <person name="Durham M.E."/>
            <person name="Foxe J.M."/>
            <person name="Go M."/>
            <person name="Henderson B.A."/>
            <person name="Jones I.B."/>
            <person name="McGettigan J.A."/>
            <person name="Micheletti S.J."/>
            <person name="Nasrallah M.E."/>
            <person name="Ortiz D."/>
            <person name="Piller C.R."/>
            <person name="Privatt S.R."/>
            <person name="Schneider S.L."/>
            <person name="Sharp S."/>
            <person name="Smith T.C."/>
            <person name="Stanton J.D."/>
            <person name="Ullery H.E."/>
            <person name="Wilson R.J."/>
            <person name="Serrano M.G."/>
            <person name="Buck G."/>
            <person name="Lee V."/>
            <person name="Wang Y."/>
            <person name="Carvalho R."/>
            <person name="Voegtly L."/>
            <person name="Shi R."/>
            <person name="Duckworth R."/>
            <person name="Johnson A."/>
            <person name="Loviza R."/>
            <person name="Walstead R."/>
            <person name="Shah Z."/>
            <person name="Kiflezghi M."/>
            <person name="Wade K."/>
            <person name="Ball S.L."/>
            <person name="Bradley K.W."/>
            <person name="Asai D.J."/>
            <person name="Bowman C.A."/>
            <person name="Russell D.A."/>
            <person name="Pope W.H."/>
            <person name="Jacobs-Sera D."/>
            <person name="Hendrix R.W."/>
            <person name="Hatfull G.F."/>
        </authorList>
    </citation>
    <scope>NUCLEOTIDE SEQUENCE [LARGE SCALE GENOMIC DNA]</scope>
    <source>
        <strain evidence="2 3">DSM 27710</strain>
    </source>
</reference>
<keyword evidence="3" id="KW-1185">Reference proteome</keyword>
<gene>
    <name evidence="2" type="ORF">AKJ08_1431</name>
</gene>
<accession>A0A0K1PD45</accession>
<dbReference type="AlphaFoldDB" id="A0A0K1PD45"/>
<dbReference type="EMBL" id="CP012332">
    <property type="protein sequence ID" value="AKU91044.1"/>
    <property type="molecule type" value="Genomic_DNA"/>
</dbReference>
<evidence type="ECO:0000256" key="1">
    <source>
        <dbReference type="SAM" id="SignalP"/>
    </source>
</evidence>
<feature type="signal peptide" evidence="1">
    <location>
        <begin position="1"/>
        <end position="22"/>
    </location>
</feature>
<name>A0A0K1PD45_9BACT</name>
<keyword evidence="1" id="KW-0732">Signal</keyword>
<evidence type="ECO:0000313" key="2">
    <source>
        <dbReference type="EMBL" id="AKU91044.1"/>
    </source>
</evidence>